<comment type="caution">
    <text evidence="1">The sequence shown here is derived from an EMBL/GenBank/DDBJ whole genome shotgun (WGS) entry which is preliminary data.</text>
</comment>
<organism evidence="1 2">
    <name type="scientific">Tigriopus californicus</name>
    <name type="common">Marine copepod</name>
    <dbReference type="NCBI Taxonomy" id="6832"/>
    <lineage>
        <taxon>Eukaryota</taxon>
        <taxon>Metazoa</taxon>
        <taxon>Ecdysozoa</taxon>
        <taxon>Arthropoda</taxon>
        <taxon>Crustacea</taxon>
        <taxon>Multicrustacea</taxon>
        <taxon>Hexanauplia</taxon>
        <taxon>Copepoda</taxon>
        <taxon>Harpacticoida</taxon>
        <taxon>Harpacticidae</taxon>
        <taxon>Tigriopus</taxon>
    </lineage>
</organism>
<evidence type="ECO:0000313" key="1">
    <source>
        <dbReference type="EMBL" id="TRY80884.1"/>
    </source>
</evidence>
<evidence type="ECO:0000313" key="2">
    <source>
        <dbReference type="Proteomes" id="UP000318571"/>
    </source>
</evidence>
<proteinExistence type="predicted"/>
<dbReference type="OMA" id="NCSTAIM"/>
<reference evidence="1 2" key="1">
    <citation type="journal article" date="2018" name="Nat. Ecol. Evol.">
        <title>Genomic signatures of mitonuclear coevolution across populations of Tigriopus californicus.</title>
        <authorList>
            <person name="Barreto F.S."/>
            <person name="Watson E.T."/>
            <person name="Lima T.G."/>
            <person name="Willett C.S."/>
            <person name="Edmands S."/>
            <person name="Li W."/>
            <person name="Burton R.S."/>
        </authorList>
    </citation>
    <scope>NUCLEOTIDE SEQUENCE [LARGE SCALE GENOMIC DNA]</scope>
    <source>
        <strain evidence="1 2">San Diego</strain>
    </source>
</reference>
<sequence length="265" mass="30624">MEVIEFIEDLERLEDEEVDQDLEMVDIVNAGGGIRIPRRHIREQRASPMNELTDIKFRKIFGFSKDNVLRLVDTFREELNVQRDNCSTAIMPLEKLLITLEFLRTNGFHRSVGMQWYVLRSPSAVCTTANTVAHAIARRRNDFVRLPSREEEDEIAQDFFVQHHFPCVRGLIDGTHLEIVRPPNHYGDVEVFRCRSKMDNVVALVTTAIIFHNLAINFKEDPPEETDEDGERVDHLQFDVGLGDEGVGVASDVMRRKIISEFFNR</sequence>
<evidence type="ECO:0008006" key="3">
    <source>
        <dbReference type="Google" id="ProtNLM"/>
    </source>
</evidence>
<gene>
    <name evidence="1" type="ORF">TCAL_15489</name>
</gene>
<name>A0A553PT86_TIGCA</name>
<protein>
    <recommendedName>
        <fullName evidence="3">DDE Tnp4 domain-containing protein</fullName>
    </recommendedName>
</protein>
<accession>A0A553PT86</accession>
<dbReference type="STRING" id="6832.A0A553PT86"/>
<dbReference type="EMBL" id="VCGU01000001">
    <property type="protein sequence ID" value="TRY80884.1"/>
    <property type="molecule type" value="Genomic_DNA"/>
</dbReference>
<dbReference type="Proteomes" id="UP000318571">
    <property type="component" value="Chromosome 12"/>
</dbReference>
<dbReference type="AlphaFoldDB" id="A0A553PT86"/>
<keyword evidence="2" id="KW-1185">Reference proteome</keyword>